<feature type="signal peptide" evidence="5">
    <location>
        <begin position="1"/>
        <end position="30"/>
    </location>
</feature>
<organism evidence="8 9">
    <name type="scientific">Carassius auratus</name>
    <name type="common">Goldfish</name>
    <dbReference type="NCBI Taxonomy" id="7957"/>
    <lineage>
        <taxon>Eukaryota</taxon>
        <taxon>Metazoa</taxon>
        <taxon>Chordata</taxon>
        <taxon>Craniata</taxon>
        <taxon>Vertebrata</taxon>
        <taxon>Euteleostomi</taxon>
        <taxon>Actinopterygii</taxon>
        <taxon>Neopterygii</taxon>
        <taxon>Teleostei</taxon>
        <taxon>Ostariophysi</taxon>
        <taxon>Cypriniformes</taxon>
        <taxon>Cyprinidae</taxon>
        <taxon>Cyprininae</taxon>
        <taxon>Carassius</taxon>
    </lineage>
</organism>
<evidence type="ECO:0000256" key="5">
    <source>
        <dbReference type="SAM" id="SignalP"/>
    </source>
</evidence>
<accession>A0A6P6IUF9</accession>
<gene>
    <name evidence="9" type="primary">LOC113038298</name>
</gene>
<dbReference type="Gene3D" id="2.20.50.20">
    <property type="entry name" value="Lipovitellin. Chain A, domain 3"/>
    <property type="match status" value="1"/>
</dbReference>
<evidence type="ECO:0000313" key="8">
    <source>
        <dbReference type="Proteomes" id="UP000515129"/>
    </source>
</evidence>
<dbReference type="InterPro" id="IPR015255">
    <property type="entry name" value="Vitellinogen_open_b-sht"/>
</dbReference>
<reference evidence="9" key="1">
    <citation type="submission" date="2025-08" db="UniProtKB">
        <authorList>
            <consortium name="RefSeq"/>
        </authorList>
    </citation>
    <scope>IDENTIFICATION</scope>
    <source>
        <strain evidence="9">Wakin</strain>
        <tissue evidence="9">Muscle</tissue>
    </source>
</reference>
<evidence type="ECO:0000259" key="6">
    <source>
        <dbReference type="PROSITE" id="PS51211"/>
    </source>
</evidence>
<dbReference type="SMART" id="SM00216">
    <property type="entry name" value="VWD"/>
    <property type="match status" value="1"/>
</dbReference>
<dbReference type="SMART" id="SM00638">
    <property type="entry name" value="LPD_N"/>
    <property type="match status" value="1"/>
</dbReference>
<dbReference type="GO" id="GO:0005319">
    <property type="term" value="F:lipid transporter activity"/>
    <property type="evidence" value="ECO:0007669"/>
    <property type="project" value="InterPro"/>
</dbReference>
<dbReference type="SUPFAM" id="SSF56968">
    <property type="entry name" value="Lipovitellin-phosvitin complex, beta-sheet shell regions"/>
    <property type="match status" value="2"/>
</dbReference>
<dbReference type="Pfam" id="PF08742">
    <property type="entry name" value="C8"/>
    <property type="match status" value="1"/>
</dbReference>
<feature type="compositionally biased region" description="Basic and acidic residues" evidence="4">
    <location>
        <begin position="703"/>
        <end position="714"/>
    </location>
</feature>
<dbReference type="PANTHER" id="PTHR37860">
    <property type="entry name" value="AGAP008810-PA"/>
    <property type="match status" value="1"/>
</dbReference>
<feature type="domain" description="VWFD" evidence="7">
    <location>
        <begin position="2769"/>
        <end position="2933"/>
    </location>
</feature>
<evidence type="ECO:0000259" key="7">
    <source>
        <dbReference type="PROSITE" id="PS51233"/>
    </source>
</evidence>
<dbReference type="Pfam" id="PF09172">
    <property type="entry name" value="Vit_open_b-sht"/>
    <property type="match status" value="1"/>
</dbReference>
<dbReference type="OrthoDB" id="6484170at2759"/>
<dbReference type="SUPFAM" id="SSF48431">
    <property type="entry name" value="Lipovitellin-phosvitin complex, superhelical domain"/>
    <property type="match status" value="1"/>
</dbReference>
<dbReference type="Gene3D" id="2.30.230.10">
    <property type="entry name" value="Lipovitellin, beta-sheet shell regions, chain A"/>
    <property type="match status" value="1"/>
</dbReference>
<dbReference type="Gene3D" id="2.20.80.10">
    <property type="entry name" value="Lipovitellin-phosvitin complex, chain A, domain 4"/>
    <property type="match status" value="1"/>
</dbReference>
<dbReference type="InterPro" id="IPR011030">
    <property type="entry name" value="Lipovitellin_superhlx_dom"/>
</dbReference>
<dbReference type="Gene3D" id="1.25.10.20">
    <property type="entry name" value="Vitellinogen, superhelical"/>
    <property type="match status" value="1"/>
</dbReference>
<dbReference type="RefSeq" id="XP_026051399.1">
    <property type="nucleotide sequence ID" value="XM_026195614.1"/>
</dbReference>
<dbReference type="Pfam" id="PF21013">
    <property type="entry name" value="LOC400499"/>
    <property type="match status" value="1"/>
</dbReference>
<dbReference type="Pfam" id="PF00094">
    <property type="entry name" value="VWD"/>
    <property type="match status" value="1"/>
</dbReference>
<dbReference type="InterPro" id="IPR015817">
    <property type="entry name" value="Vitellinogen_open_b-sht_sub1"/>
</dbReference>
<dbReference type="InterPro" id="IPR014853">
    <property type="entry name" value="VWF/SSPO/ZAN-like_Cys-rich_dom"/>
</dbReference>
<comment type="caution">
    <text evidence="3">Lacks conserved residue(s) required for the propagation of feature annotation.</text>
</comment>
<evidence type="ECO:0000313" key="9">
    <source>
        <dbReference type="RefSeq" id="XP_026051399.1"/>
    </source>
</evidence>
<evidence type="ECO:0000256" key="3">
    <source>
        <dbReference type="PROSITE-ProRule" id="PRU00557"/>
    </source>
</evidence>
<protein>
    <submittedName>
        <fullName evidence="9">Uncharacterized protein LOC113038298</fullName>
    </submittedName>
</protein>
<dbReference type="InterPro" id="IPR015819">
    <property type="entry name" value="Lipid_transp_b-sht_shell"/>
</dbReference>
<dbReference type="InterPro" id="IPR048484">
    <property type="entry name" value="LOC400499-like"/>
</dbReference>
<dbReference type="PROSITE" id="PS51211">
    <property type="entry name" value="VITELLOGENIN"/>
    <property type="match status" value="1"/>
</dbReference>
<evidence type="ECO:0000256" key="4">
    <source>
        <dbReference type="SAM" id="MobiDB-lite"/>
    </source>
</evidence>
<dbReference type="SMART" id="SM01169">
    <property type="entry name" value="DUF1943"/>
    <property type="match status" value="1"/>
</dbReference>
<dbReference type="KEGG" id="caua:113038298"/>
<evidence type="ECO:0000256" key="1">
    <source>
        <dbReference type="ARBA" id="ARBA00022729"/>
    </source>
</evidence>
<dbReference type="InterPro" id="IPR001846">
    <property type="entry name" value="VWF_type-D"/>
</dbReference>
<keyword evidence="8" id="KW-1185">Reference proteome</keyword>
<dbReference type="Pfam" id="PF01347">
    <property type="entry name" value="Vitellogenin_N"/>
    <property type="match status" value="1"/>
</dbReference>
<keyword evidence="2" id="KW-0325">Glycoprotein</keyword>
<proteinExistence type="predicted"/>
<feature type="domain" description="Vitellogenin" evidence="6">
    <location>
        <begin position="46"/>
        <end position="652"/>
    </location>
</feature>
<evidence type="ECO:0000256" key="2">
    <source>
        <dbReference type="ARBA" id="ARBA00023180"/>
    </source>
</evidence>
<feature type="region of interest" description="Disordered" evidence="4">
    <location>
        <begin position="690"/>
        <end position="727"/>
    </location>
</feature>
<sequence>MQPLMAMSPVCLVLQDLCLIMLLIFFSADCHKLHQDQLCGSTCPAVQKGQRHTYRYSTTINSAWKGPSSGGSQLALDCVVDIDVRPGCPEIILKLRNIQIKHSSAKRENSVLRLKNIRESLEKNPLRFWLEGGKVTKLCPQEAEQVWTLNIKRSILSMFQTSHSGRARETIRETDVYGTCMSSYEQRGPSLVKSRNLQQCLSERIDQFWKHSVPLKDGMTVSAGLTCIQLNDGTMLKKVNCTETVSLVPLPGLLEVTETKTFSSLTLLRTLEVIPSDLVQNAGYLTSIMFEAENQISGRHGGPSVQEVSNTVRRLCAHLANQQQQSELLLNLVLQLRTLSAHQLRDLWHEASFKCRDDWQPLLDTLSVCGTEDCILVTTDLIINKEVDQEQILLLLKTISFAPHPTSSMISNLSALLQIPLIRPKALLVMSSLVHGLCQQQQGPCNEIPDVQQLVHVLNQSLDAGCEVDDHLQITELLHVLKAVENAGAAASDLLPKLSRCVQNQSVPLELRLAAVRAFRRIPCHHDRTTLARAFQSQQENVEVRIAAYQQVMHCPNQEIFTIVKTALSIEKSSQVGSFVWSHLFNIQKTEDPLKKELMESLPDDIISKDFEAEPWKYSSHMDYTVDTGVAAANIEGAVVFSPESFVPRYAMANLTVHVLGRAFNLLEISLRMENLEPVLKKIFEEHPLASAEQSRSKGQTDSVRHEQKGPIRDEDPEGSDGCQATGLTSIKTKFTEHRKRDSRFRCWMNVKMFGHDLTFMTCDDVHAYQRKLSLSTAGVVVKLLKGQEVKISHRPIVLAEELVLPSLSGLPMRLSINMSTLFSVRIKGIANFKNWSHFSLGGYVKPNALVAVSVRAGVDGAFGRVGLEWVTQLKTSTSLDGAVYLHHGQSLKVVLNTPEDVMDVLTFSSRMYRVSGESKEELIATRNLKETNTCTPKAWSKMVGWQLCSDVIYPLTLMGKGFPPLDPILFTLRLQKLDKGLNQYLLEAAYTLVPQRNSWMPLEATLLLFLGTPQSTIPRDVSLDVNLSPKRLILKITHPLKTIHIQAQLEELNNQHSGRIELLIDNIHHYFIKGLLETVNLASETRAHFHLDAKVVADGHPFSLSVNTTHARSRKFIIQALLKNVFNKDASLSVQLEKSLDDTQRLYSIDAGFLLPSAVSIRALGLLKQRGSEWSSAVRVRYGVQEDSQNMQDCHMTQKLHSESDPVQTYRITAAHELHCSHFINLNHKIHLKHERSPVHIQSSLDVSYGKQWNQSSNKHRILFNQSLRNQSEPGLTSYAVELSLRLLDRGLNYRTQLLHSYFKKHKSESSTHLKINYNNQMPLVAGLHWKDVPTKSSLQKWEGSFNMDTPWLYVYIAQKLTQPQRGIMQFSSEVTTRKLVNMRSVTLEGFYKDRGKERQGRLHLFTPTASYIKVGGWNMLGKRGVKASCSISTAWTPALHGQISAVNGKQVKTLEISAGFGKQDLNISAVLSTLDKKLKKRLLMMTMTLSDVKNPYAELQMEGAIEEIRKEKKIYQKRWKLNFRPPFKFFPQSLILQETFTSHLHQKVYTLESKVLVNGNKKVIHVLTLGFQPQQPYVCSSIVQSFSTERIPQDSKICVTVQNQQTAYEIQGRLWTGNDEKLAAFGQVKIHDLTTSQQGITVKANLSQLFQLDFPTSVRLHLEVLRSHRNDSEFEYHSEGEVAIDDKNYHANAAITVSPFGNISSSISLKANEKNATLHFTLDNKVAKSINTVCIRAGFHQTLFPGVTSDGRIHLAANSSSESVFLQCTVQKKEETFNAHLSGRLPDDQERRLSLSADIFNSIQDLAPLPNSASLVGVLTQSKGLTEGEITVVVDDAVYGLEVTRQRDSKSGEDLSALLCLVAMEETLCVNINSHLTHCGCRRLHTQLSHSFPWLRSAGLPLNSSAGVYVNWNGSSVCAQLMLHAETVTLDQSSQHSSQTTGCSQVNCTEGIDTGHLLGVCSGQGQEDSMKFGIRASLYNSQRSAFSFDLQAHQNISSIGLMVNISHNISALHTYLPFEFHSKSQLSHTRSSVKGSAELLVGVSALAFEAEISSTNSGFKQVLMFNHSIPQLHLLPRNLALRTRYGGKRGSHTLMHRAQWENQDLTQIDSSEGVTQLHSYPELSGKNQGWGLDLRIENDIQRKLGDLSVDWILFGRHDQVRVEGSWTLVSRKTDSLEQKQPFISTLTHFHVHALSHGSGHRHDNNNQARLSWEHGKPVNVSVTVSEHWHNDLSRGQACIFLSPGQIQSLLPLVEMEGCVAVAQEGKAYSQNTELKWKDKRITQSMKYQGGVKGMHTLLVEVGAQNVSPSPCPSHSLLTQIHTNLRDRLEHHVQIGLCPPQPGLIWSGSHRVNSGKELLYTHTRVSVSGHPQHNTFTLTLRNISSSQRSNYSLITEWLVGNWSVELACSSLSSGRNMAVQVHAKLDRSEMLWLQGVLGKRCLRAAAGYDTEMSDEIRVALCSEGHHKFTLEAQRGGRGIENETLTLISVGAANQSLLFQAKGCRECLWAAEARLQQLGSRIRSKLLDRVQRLQHLLLTFRRQAGDSMFLLELSEGPLSLTQRAESLLLQRAGALWKAWTTGLLRHTLTHSLPHTLHVLHLISQQVQQELRKPLATLAGAYHDVTGVRLDMAWQQGMQLWTRELTERLPAILHHPQLRAPSLTALHVAIFAMDMVGQQTFHWMEARSAAMLVGIRRQLAIMYKFSKSEGEVIFRVPLPVGPWLKVEEAGVAEVLLEEFVMKPLLALNSVSPTAELYRLKRKMMDSPVNYQAFLVEDIYLVSFDGHLFKLPASCDFILAADVIQQSFSILLKSDRFKRRSLLVQMQNTNIAIHPNGEVEVNCQIAHIPYTNHEVAIRKDVNLIEVSNERGLWVSCDPHLEVCSVSLDGWLHGVSTGLLGTNDNEAANELLLPDGSHTQSVLQFTHSWQVDSECVSRKAEVCQNGTADSLSCTFLFSSTNSPLSPCFRVVDPAQFMMKCEGLECVCDERAELSRPSFCTLASAYIHQCHRNYVPLEPPVQCV</sequence>
<dbReference type="PANTHER" id="PTHR37860:SF2">
    <property type="entry name" value="VITELLOGENIN DOMAIN-CONTAINING PROTEIN"/>
    <property type="match status" value="1"/>
</dbReference>
<dbReference type="InterPro" id="IPR015816">
    <property type="entry name" value="Vitellinogen_b-sht_N"/>
</dbReference>
<dbReference type="GeneID" id="113038298"/>
<feature type="compositionally biased region" description="Polar residues" evidence="4">
    <location>
        <begin position="692"/>
        <end position="702"/>
    </location>
</feature>
<name>A0A6P6IUF9_CARAU</name>
<keyword evidence="1 5" id="KW-0732">Signal</keyword>
<dbReference type="InterPro" id="IPR001747">
    <property type="entry name" value="Vitellogenin_N"/>
</dbReference>
<feature type="chain" id="PRO_5027922633" evidence="5">
    <location>
        <begin position="31"/>
        <end position="3020"/>
    </location>
</feature>
<dbReference type="Proteomes" id="UP000515129">
    <property type="component" value="Chromosome 2"/>
</dbReference>
<dbReference type="PROSITE" id="PS51233">
    <property type="entry name" value="VWFD"/>
    <property type="match status" value="1"/>
</dbReference>